<keyword evidence="11" id="KW-1185">Reference proteome</keyword>
<feature type="domain" description="Chorein N-terminal" evidence="6">
    <location>
        <begin position="1"/>
        <end position="941"/>
    </location>
</feature>
<evidence type="ECO:0000256" key="1">
    <source>
        <dbReference type="ARBA" id="ARBA00006545"/>
    </source>
</evidence>
<evidence type="ECO:0000256" key="5">
    <source>
        <dbReference type="SAM" id="MobiDB-lite"/>
    </source>
</evidence>
<dbReference type="Pfam" id="PF12624">
    <property type="entry name" value="VPS13_N"/>
    <property type="match status" value="1"/>
</dbReference>
<feature type="domain" description="Vacuolar protein sorting-associated protein 13 VPS13 adaptor binding" evidence="8">
    <location>
        <begin position="1982"/>
        <end position="2556"/>
    </location>
</feature>
<evidence type="ECO:0000259" key="8">
    <source>
        <dbReference type="Pfam" id="PF25036"/>
    </source>
</evidence>
<dbReference type="EMBL" id="JASWJB010000114">
    <property type="protein sequence ID" value="KAK2596652.1"/>
    <property type="molecule type" value="Genomic_DNA"/>
</dbReference>
<evidence type="ECO:0000256" key="3">
    <source>
        <dbReference type="ARBA" id="ARBA00023055"/>
    </source>
</evidence>
<comment type="similarity">
    <text evidence="1 4">Belongs to the VPS13 family.</text>
</comment>
<dbReference type="PANTHER" id="PTHR16166:SF93">
    <property type="entry name" value="INTERMEMBRANE LIPID TRANSFER PROTEIN VPS13"/>
    <property type="match status" value="1"/>
</dbReference>
<dbReference type="Proteomes" id="UP001251528">
    <property type="component" value="Unassembled WGS sequence"/>
</dbReference>
<dbReference type="InterPro" id="IPR026847">
    <property type="entry name" value="VPS13"/>
</dbReference>
<proteinExistence type="inferred from homology"/>
<dbReference type="GO" id="GO:0006623">
    <property type="term" value="P:protein targeting to vacuole"/>
    <property type="evidence" value="ECO:0007669"/>
    <property type="project" value="TreeGrafter"/>
</dbReference>
<evidence type="ECO:0000313" key="10">
    <source>
        <dbReference type="EMBL" id="KAK2596652.1"/>
    </source>
</evidence>
<dbReference type="GO" id="GO:0005794">
    <property type="term" value="C:Golgi apparatus"/>
    <property type="evidence" value="ECO:0007669"/>
    <property type="project" value="UniProtKB-UniRule"/>
</dbReference>
<dbReference type="Pfam" id="PF25033">
    <property type="entry name" value="VPS13_M"/>
    <property type="match status" value="1"/>
</dbReference>
<accession>A0AAJ0FT30</accession>
<evidence type="ECO:0000313" key="11">
    <source>
        <dbReference type="Proteomes" id="UP001251528"/>
    </source>
</evidence>
<evidence type="ECO:0000259" key="6">
    <source>
        <dbReference type="Pfam" id="PF12624"/>
    </source>
</evidence>
<dbReference type="InterPro" id="IPR056747">
    <property type="entry name" value="VPS13-like_M"/>
</dbReference>
<gene>
    <name evidence="10" type="primary">VPS13</name>
    <name evidence="10" type="ORF">QQS21_006273</name>
</gene>
<name>A0AAJ0FT30_9HYPO</name>
<dbReference type="InterPro" id="IPR056748">
    <property type="entry name" value="VPS13-like_C"/>
</dbReference>
<protein>
    <recommendedName>
        <fullName evidence="4">Vacuolar protein sorting-associated protein</fullName>
    </recommendedName>
</protein>
<keyword evidence="2 4" id="KW-0813">Transport</keyword>
<feature type="compositionally biased region" description="Acidic residues" evidence="5">
    <location>
        <begin position="1575"/>
        <end position="1591"/>
    </location>
</feature>
<feature type="region of interest" description="Disordered" evidence="5">
    <location>
        <begin position="835"/>
        <end position="873"/>
    </location>
</feature>
<organism evidence="10 11">
    <name type="scientific">Conoideocrella luteorostrata</name>
    <dbReference type="NCBI Taxonomy" id="1105319"/>
    <lineage>
        <taxon>Eukaryota</taxon>
        <taxon>Fungi</taxon>
        <taxon>Dikarya</taxon>
        <taxon>Ascomycota</taxon>
        <taxon>Pezizomycotina</taxon>
        <taxon>Sordariomycetes</taxon>
        <taxon>Hypocreomycetidae</taxon>
        <taxon>Hypocreales</taxon>
        <taxon>Clavicipitaceae</taxon>
        <taxon>Conoideocrella</taxon>
    </lineage>
</organism>
<dbReference type="Pfam" id="PF25037">
    <property type="entry name" value="VPS13_C"/>
    <property type="match status" value="1"/>
</dbReference>
<dbReference type="Pfam" id="PF25036">
    <property type="entry name" value="VPS13_VAB"/>
    <property type="match status" value="1"/>
</dbReference>
<dbReference type="InterPro" id="IPR026854">
    <property type="entry name" value="VPS13_N"/>
</dbReference>
<dbReference type="PIRSF" id="PIRSF037235">
    <property type="entry name" value="VPS13_fungi"/>
    <property type="match status" value="1"/>
</dbReference>
<sequence>MLEGLVAGLLNRFLGMYVKNFDPTQLKVGIWSGDVKLRNLQLRREALDQLKLPINVVEGHLGELTLVIPWSNLRGAPVKVLIEDVYLLASPKEEAEYDDEEEERRRQRLKMEKLDSAELLKEKNQEGMSQEEQKKNQSFTQSLVTKVVDNLQVTVKNIHVRYEDSISAPGHPFALGLVLQEFSAVSTDGQWKPTFIQDSNTTTHKLATLGALSVYWNTDSELFGTGREASSPLKEPISHDQMVEKFKSMGGKVNAAISDHQFILRPVNGQAKIELDKSGDIHAPKFKANLLFEEIGLVLDDDQYRDALMMVDLFHYFIRHQEYKSLKPKGVRPKEDPRAWLLFAGNAVLNKIRERNRKWSWDYFRQRRDDRQRYIELFKKKKQQQQLTTKETEDLGQLEWNLDYEDLRFWRSLARNQLKKENAEALKKQPQHQEQQGWLAWMWGSKPQGTIEQNEENTQMTEEQRKELYDMIDWDEKTAIAEEVDVPREAVKLCLETSLSTGSFTLKKSPHDNPADLLSLHFDVFKAKALKRTDSLLANVSLGGLRVNDGTTPDSLYPEIVRVKDAPETRQRKSLSLKELENDREEPFFQFEIEQNPIEREGDFAIVGKLKPLEVVWNPNFVVGIVDFFRPPERHMESITALMESAGATVEGLREQTRAGLEFALEEHKTVNAELDLQAPLIIVPVSITTQKSTCLIVDAGHIHVNSQLVDNNTIKDIQSKQSHSYSDDDFKRLESAMYDKFLVKLTSTQVLIGPSIEETKKQLQKKSADAQLHIVEQINVDFVVETSILPKASNLTKLRVSGHLPMLHAAVSDSKYKNLMKIIDVAIPKLGQRQDLESSVSDVPKEPTRPRLMSSNSTRSRRKSQREGRQSAAFPFMQPQTAVVLEDIDEDDDDFEDATDGGNVQHLKIQQKSFEFNFKVDTLKGSLYKSDPDHVKPDALLVELVAERFDLAFYTRTYDMAAEVSLGSVAVEDFVENPSGEFKSIVSSGDSEDLKAGRSLVHVKFQKINRQSPEFMPVYEGVETNITAVVSTINLVVTRKTLLTLLDFILITFTGGNNEQNTQTPAIEVADEDGEDKNLESSLVETPKAKEDAGSIRVKVDLKAIRLILNNDGIRLATLSFNHGDAGIFVSGKTMRISAKLGDLSLVDDVNLGVSADSNLRKLVTIQGDDLADFRYETFDSGNSKAYPGYDSSIFLRAGSVKVNFVEEPFRKIIDFLVKFGKMQALYNAARQAAVTRANQIQQSPSRIKFDVVVKTPIVVFPRLFASDQPKGDVITAYLGEIYAQNKFAPLDDSEKSEIAMKISAGIRNVRLTSDSHYSDDRSEELEMIDHVDLGFSITYAEHKEGLKRPDAEIEGSLSDIKLRLTQYQLKSLLEISKAVPAAFAGEGDDSDEEAARMVDEGTLQRARSAPTADDKQNDQNLVDLSPELSSLQDAWTKLDLVFRANTVGLELIMAEEDEPVGDPSKSSLSKFSLDETRFKTRMLSDGSLEAELLIRSFTIHDSRPRETNRYKRIMTSSNKEAQQLMASITMSGGKERSLIAMATIDSPRIIFALDYLFTIQRFITEGLAVDDASPMDDESIGETVDESDSDSMQVTYNNAPGSERQQTQVSRQRDDTTAVKPQKPKEESTMSMAFRVNLVDAQVILIANPLASNSEAVVLNIRQMLLSKQHALTFQISEIGMYLCRMDKFETSRLRIIDDFSIQLNMDSSQVGVTSIHVDIEPLILRLSLRDILLVLQIITRAGELSGNETKVPEETAAEQKARQLRTAGLKYKSASGRGLSTIAKTRGTKTIAGKSIKPPPKPPTAAAHNHEELSATIEGIRVVLIGDLHELPILDIGIKNFTTTAENWSSNLKAESAIDMYSSVYNFSKSSWEPLLEPWQVGLGIAKDPVSGLVSVDVASKKTFDITITTASIALASKSLTFLTTEQNVLEKPRGVEAPYRIKNYTGFEVVLHSKCPSSEEPINLRLEDGAEEPWSFEHWEKMRENLLTESSQSDVGIQLEGSGFDPVKNVRLNREGEFLYSLRPKAKNVLHRLCVEVSLGSDNVKYVTLRSPLQVENATEIPVELGVYDPEEGHLLKIEKIAPGDSRPVPVGAVFEKRALVRPDGGFGYQWSRDQLWWRDLLQRPTKQLVCKGENGDPFYFQVHARFDKSNPMTKVYPYMKIKLSAPVTLENLLPYDFKYRIYDKNTKKDWSNFLRKGGVSPVHVVELSHLLLLSVDMQDTVFKPSDFSIISSGTTEDFRRESRIVVKDDQGLPLNLALHYFRIPNSGGAFKVTVYSPYVVLNKTGLDLRIRMKSWLQQAKPAAGHLPLVDTTDRKRPKALPFMFSYGNDDHRNRALLKVDESEWSKPQSFDAIGSTSEVVLNSTSKNKEIHLGITVKSGEGKYKMTKVVTLAPRFVLENKLGEEILVRESSSSGYMTLEQGALQPLHFMQKSPVKQLCLCYAGVDNHWTSPFNIADVGTTHVKIAKAGQRQRLVRVEILLEDSTIFLNLSMETKNWPFSMRNESDTEFTFYQANPNVDEDDAEDRSGWRPIRYRLPPRSIMPYAWDFPAAKFREAVIATNNKERHVKLAEIGNQIPMKFVESSGQQKIIDINVAADGPTQTLILSNFRQSRSMYKPKALSRTNTGLEAFEIKDQDTGATFRAQLKLSGIGISLVNARLKELAYVTFRDVQLRFSDSPLIQTISLAVKWIQIDNQLYGGIFPMILYPSVVPKKANEVDAHPSLHAMISRVKDDSYGVTYFKYATVLLQQMTVDLDEDFVFALLDFSNVPGASWTMVEEEGKLCDEDLDIPEPSQQQTGQDMYFEVLNIQPMQVDLSFMRTERVNAEDKTSSRNPIMFFLNVMTMAIGNVNDAPIRFNALMLDNVRVSTPVLIQNMTNHYSQEVMYQIHKILGSADFLGNPVGLFSNISSGVTDIFYEPYQGLILSDRPEEFGIGIAKGAASFAKKTVFGFSDSFSKFTGSLGKGLAAASLDKQFQDRRRITKARNRPKHALYGVTAGANSLFTSVASGVGGLARKPLEGAEQEGALGFFKGVGKGVLGLATKPAVGVLDMASNVSEGIRNTTTVFDGQELDRTRFPRFIPNDGIVRPYNSREAMGQYWLKQVDNGRYFDEQYIGHLELPKEDMVVMVTFARILLIRSKRLSSEWDIPLKDVQTIAKERTGVSLVLRGGENGPFIPVGGGSERGFLYKMIGVAVEEFNRRFRGGE</sequence>
<keyword evidence="4" id="KW-0333">Golgi apparatus</keyword>
<dbReference type="GO" id="GO:0045053">
    <property type="term" value="P:protein retention in Golgi apparatus"/>
    <property type="evidence" value="ECO:0007669"/>
    <property type="project" value="UniProtKB-UniRule"/>
</dbReference>
<evidence type="ECO:0000259" key="9">
    <source>
        <dbReference type="Pfam" id="PF25037"/>
    </source>
</evidence>
<dbReference type="GO" id="GO:0007005">
    <property type="term" value="P:mitochondrion organization"/>
    <property type="evidence" value="ECO:0007669"/>
    <property type="project" value="TreeGrafter"/>
</dbReference>
<feature type="compositionally biased region" description="Polar residues" evidence="5">
    <location>
        <begin position="1592"/>
        <end position="1612"/>
    </location>
</feature>
<feature type="domain" description="Intermembrane lipid transfer protein VPS13-like C-terminal" evidence="9">
    <location>
        <begin position="3078"/>
        <end position="3180"/>
    </location>
</feature>
<reference evidence="10" key="1">
    <citation type="submission" date="2023-06" db="EMBL/GenBank/DDBJ databases">
        <title>Conoideocrella luteorostrata (Hypocreales: Clavicipitaceae), a potential biocontrol fungus for elongate hemlock scale in United States Christmas tree production areas.</title>
        <authorList>
            <person name="Barrett H."/>
            <person name="Lovett B."/>
            <person name="Macias A.M."/>
            <person name="Stajich J.E."/>
            <person name="Kasson M.T."/>
        </authorList>
    </citation>
    <scope>NUCLEOTIDE SEQUENCE</scope>
    <source>
        <strain evidence="10">ARSEF 14590</strain>
    </source>
</reference>
<dbReference type="InterPro" id="IPR009543">
    <property type="entry name" value="VPS13_VAB"/>
</dbReference>
<dbReference type="GO" id="GO:0045324">
    <property type="term" value="P:late endosome to vacuole transport"/>
    <property type="evidence" value="ECO:0007669"/>
    <property type="project" value="UniProtKB-UniRule"/>
</dbReference>
<feature type="region of interest" description="Disordered" evidence="5">
    <location>
        <begin position="1386"/>
        <end position="1421"/>
    </location>
</feature>
<dbReference type="PANTHER" id="PTHR16166">
    <property type="entry name" value="VACUOLAR PROTEIN SORTING-ASSOCIATED PROTEIN VPS13"/>
    <property type="match status" value="1"/>
</dbReference>
<feature type="region of interest" description="Disordered" evidence="5">
    <location>
        <begin position="1575"/>
        <end position="1629"/>
    </location>
</feature>
<keyword evidence="3 4" id="KW-0445">Lipid transport</keyword>
<evidence type="ECO:0000259" key="7">
    <source>
        <dbReference type="Pfam" id="PF25033"/>
    </source>
</evidence>
<evidence type="ECO:0000256" key="4">
    <source>
        <dbReference type="PIRNR" id="PIRNR037235"/>
    </source>
</evidence>
<dbReference type="InterPro" id="IPR017148">
    <property type="entry name" value="VPS13_fungi"/>
</dbReference>
<evidence type="ECO:0000256" key="2">
    <source>
        <dbReference type="ARBA" id="ARBA00022448"/>
    </source>
</evidence>
<dbReference type="GO" id="GO:0006869">
    <property type="term" value="P:lipid transport"/>
    <property type="evidence" value="ECO:0007669"/>
    <property type="project" value="UniProtKB-KW"/>
</dbReference>
<feature type="domain" description="VPS13-like middle region" evidence="7">
    <location>
        <begin position="1125"/>
        <end position="1918"/>
    </location>
</feature>
<comment type="function">
    <text evidence="4">Mediates the transfer of lipids between membranes at organelle contact sites. May play a role in mitochondrial lipid homeostasis.</text>
</comment>
<comment type="caution">
    <text evidence="10">The sequence shown here is derived from an EMBL/GenBank/DDBJ whole genome shotgun (WGS) entry which is preliminary data.</text>
</comment>
<feature type="compositionally biased region" description="Basic and acidic residues" evidence="5">
    <location>
        <begin position="1613"/>
        <end position="1629"/>
    </location>
</feature>